<dbReference type="Proteomes" id="UP000050417">
    <property type="component" value="Unassembled WGS sequence"/>
</dbReference>
<evidence type="ECO:0000313" key="3">
    <source>
        <dbReference type="EMBL" id="KPL80037.1"/>
    </source>
</evidence>
<dbReference type="AlphaFoldDB" id="A0A0P6XWT6"/>
<dbReference type="Pfam" id="PF06439">
    <property type="entry name" value="3keto-disac_hyd"/>
    <property type="match status" value="1"/>
</dbReference>
<accession>A0A0P6XWT6</accession>
<evidence type="ECO:0000259" key="2">
    <source>
        <dbReference type="Pfam" id="PF06439"/>
    </source>
</evidence>
<evidence type="ECO:0000313" key="4">
    <source>
        <dbReference type="Proteomes" id="UP000050417"/>
    </source>
</evidence>
<feature type="transmembrane region" description="Helical" evidence="1">
    <location>
        <begin position="20"/>
        <end position="39"/>
    </location>
</feature>
<comment type="caution">
    <text evidence="3">The sequence shown here is derived from an EMBL/GenBank/DDBJ whole genome shotgun (WGS) entry which is preliminary data.</text>
</comment>
<reference evidence="3 4" key="1">
    <citation type="submission" date="2015-07" db="EMBL/GenBank/DDBJ databases">
        <title>Genome sequence of Ornatilinea apprima DSM 23815.</title>
        <authorList>
            <person name="Hemp J."/>
            <person name="Ward L.M."/>
            <person name="Pace L.A."/>
            <person name="Fischer W.W."/>
        </authorList>
    </citation>
    <scope>NUCLEOTIDE SEQUENCE [LARGE SCALE GENOMIC DNA]</scope>
    <source>
        <strain evidence="3 4">P3M-1</strain>
    </source>
</reference>
<keyword evidence="1" id="KW-1133">Transmembrane helix</keyword>
<dbReference type="EMBL" id="LGCL01000007">
    <property type="protein sequence ID" value="KPL80037.1"/>
    <property type="molecule type" value="Genomic_DNA"/>
</dbReference>
<sequence>MRKAIKLPEHAPGQGFPEYALILALAVVILVLILNLLGVSTRELYCTVLTSLGVETALCESAYCQSAFESMEGWQSSQNQGWNIQNGNLCNTSNPYPNFLFNQCSQQNAPSDYVIKIDGATLNAGDGYGVFFRLQNYDNRPSGYIFQYDPGLGGAFAVRKWVNGNEINPPIALNRPPGYTWTGVPRDVEIHVKGNTYTAFVDGQQVLTFTDNTYMSGGVGLRTWDKTSVCMDDFSINPIQ</sequence>
<dbReference type="GO" id="GO:0016787">
    <property type="term" value="F:hydrolase activity"/>
    <property type="evidence" value="ECO:0007669"/>
    <property type="project" value="InterPro"/>
</dbReference>
<dbReference type="STRING" id="1134406.ADN00_01845"/>
<proteinExistence type="predicted"/>
<dbReference type="Gene3D" id="2.60.120.560">
    <property type="entry name" value="Exo-inulinase, domain 1"/>
    <property type="match status" value="1"/>
</dbReference>
<keyword evidence="1" id="KW-0472">Membrane</keyword>
<evidence type="ECO:0000256" key="1">
    <source>
        <dbReference type="SAM" id="Phobius"/>
    </source>
</evidence>
<organism evidence="3 4">
    <name type="scientific">Ornatilinea apprima</name>
    <dbReference type="NCBI Taxonomy" id="1134406"/>
    <lineage>
        <taxon>Bacteria</taxon>
        <taxon>Bacillati</taxon>
        <taxon>Chloroflexota</taxon>
        <taxon>Anaerolineae</taxon>
        <taxon>Anaerolineales</taxon>
        <taxon>Anaerolineaceae</taxon>
        <taxon>Ornatilinea</taxon>
    </lineage>
</organism>
<feature type="domain" description="3-keto-alpha-glucoside-1,2-lyase/3-keto-2-hydroxy-glucal hydratase" evidence="2">
    <location>
        <begin position="70"/>
        <end position="226"/>
    </location>
</feature>
<keyword evidence="1" id="KW-0812">Transmembrane</keyword>
<dbReference type="InterPro" id="IPR010496">
    <property type="entry name" value="AL/BT2_dom"/>
</dbReference>
<gene>
    <name evidence="3" type="ORF">ADN00_01845</name>
</gene>
<protein>
    <recommendedName>
        <fullName evidence="2">3-keto-alpha-glucoside-1,2-lyase/3-keto-2-hydroxy-glucal hydratase domain-containing protein</fullName>
    </recommendedName>
</protein>
<name>A0A0P6XWT6_9CHLR</name>
<keyword evidence="4" id="KW-1185">Reference proteome</keyword>